<feature type="domain" description="DUF4126" evidence="2">
    <location>
        <begin position="33"/>
        <end position="192"/>
    </location>
</feature>
<name>A0A1I2WCM0_9ACTN</name>
<proteinExistence type="predicted"/>
<feature type="transmembrane region" description="Helical" evidence="1">
    <location>
        <begin position="182"/>
        <end position="202"/>
    </location>
</feature>
<dbReference type="EMBL" id="JACBZA010000001">
    <property type="protein sequence ID" value="NYH82667.1"/>
    <property type="molecule type" value="Genomic_DNA"/>
</dbReference>
<accession>A0A1I2WCM0</accession>
<dbReference type="AlphaFoldDB" id="A0A1I2WCM0"/>
<keyword evidence="1" id="KW-0812">Transmembrane</keyword>
<gene>
    <name evidence="3" type="ORF">FHR37_001518</name>
    <name evidence="4" type="ORF">SAMN05421678_110180</name>
</gene>
<evidence type="ECO:0000313" key="6">
    <source>
        <dbReference type="Proteomes" id="UP000533017"/>
    </source>
</evidence>
<dbReference type="Proteomes" id="UP000199052">
    <property type="component" value="Unassembled WGS sequence"/>
</dbReference>
<keyword evidence="6" id="KW-1185">Reference proteome</keyword>
<organism evidence="4 5">
    <name type="scientific">Actinopolymorpha cephalotaxi</name>
    <dbReference type="NCBI Taxonomy" id="504797"/>
    <lineage>
        <taxon>Bacteria</taxon>
        <taxon>Bacillati</taxon>
        <taxon>Actinomycetota</taxon>
        <taxon>Actinomycetes</taxon>
        <taxon>Propionibacteriales</taxon>
        <taxon>Actinopolymorphaceae</taxon>
        <taxon>Actinopolymorpha</taxon>
    </lineage>
</organism>
<dbReference type="InterPro" id="IPR025196">
    <property type="entry name" value="DUF4126"/>
</dbReference>
<evidence type="ECO:0000259" key="2">
    <source>
        <dbReference type="Pfam" id="PF13548"/>
    </source>
</evidence>
<dbReference type="Proteomes" id="UP000533017">
    <property type="component" value="Unassembled WGS sequence"/>
</dbReference>
<dbReference type="Pfam" id="PF13548">
    <property type="entry name" value="DUF4126"/>
    <property type="match status" value="1"/>
</dbReference>
<evidence type="ECO:0000313" key="3">
    <source>
        <dbReference type="EMBL" id="NYH82667.1"/>
    </source>
</evidence>
<dbReference type="STRING" id="504797.SAMN05421678_110180"/>
<evidence type="ECO:0000313" key="4">
    <source>
        <dbReference type="EMBL" id="SFG98449.1"/>
    </source>
</evidence>
<protein>
    <recommendedName>
        <fullName evidence="2">DUF4126 domain-containing protein</fullName>
    </recommendedName>
</protein>
<reference evidence="4 5" key="1">
    <citation type="submission" date="2016-10" db="EMBL/GenBank/DDBJ databases">
        <authorList>
            <person name="de Groot N.N."/>
        </authorList>
    </citation>
    <scope>NUCLEOTIDE SEQUENCE [LARGE SCALE GENOMIC DNA]</scope>
    <source>
        <strain evidence="4 5">CPCC 202808</strain>
    </source>
</reference>
<evidence type="ECO:0000256" key="1">
    <source>
        <dbReference type="SAM" id="Phobius"/>
    </source>
</evidence>
<dbReference type="RefSeq" id="WP_237768905.1">
    <property type="nucleotide sequence ID" value="NZ_FOOI01000010.1"/>
</dbReference>
<evidence type="ECO:0000313" key="5">
    <source>
        <dbReference type="Proteomes" id="UP000199052"/>
    </source>
</evidence>
<keyword evidence="1" id="KW-1133">Transmembrane helix</keyword>
<reference evidence="3 6" key="2">
    <citation type="submission" date="2020-07" db="EMBL/GenBank/DDBJ databases">
        <title>Sequencing the genomes of 1000 actinobacteria strains.</title>
        <authorList>
            <person name="Klenk H.-P."/>
        </authorList>
    </citation>
    <scope>NUCLEOTIDE SEQUENCE [LARGE SCALE GENOMIC DNA]</scope>
    <source>
        <strain evidence="3 6">DSM 45117</strain>
    </source>
</reference>
<keyword evidence="1" id="KW-0472">Membrane</keyword>
<dbReference type="EMBL" id="FOOI01000010">
    <property type="protein sequence ID" value="SFG98449.1"/>
    <property type="molecule type" value="Genomic_DNA"/>
</dbReference>
<sequence>MGDTVLACSAGVRSGPATGDEETRGDEVELLPLVFTSGWASGVNAYATVLLLGLFGRFLGVEGIPAALERTDVLLAAAGLYALEFVADKIPYVDSGWDAVSTAIRPTVGAILGLLIAGHSGDLDQALSATVAGTTALASHAVKTGLRFAVHTSPEPVSNVAVSLGEDLSVAGALALAVTWPWTAFTLVLGTLAGGGLLTLVLTRRVRRGYRRWRERRHQILEQP</sequence>